<evidence type="ECO:0000256" key="2">
    <source>
        <dbReference type="ARBA" id="ARBA00022605"/>
    </source>
</evidence>
<dbReference type="InterPro" id="IPR002933">
    <property type="entry name" value="Peptidase_M20"/>
</dbReference>
<dbReference type="Gene3D" id="3.40.630.10">
    <property type="entry name" value="Zn peptidases"/>
    <property type="match status" value="2"/>
</dbReference>
<dbReference type="NCBIfam" id="TIGR01902">
    <property type="entry name" value="dapE-lys-deAc"/>
    <property type="match status" value="1"/>
</dbReference>
<keyword evidence="5" id="KW-0862">Zinc</keyword>
<evidence type="ECO:0000313" key="8">
    <source>
        <dbReference type="EMBL" id="MFC7277307.1"/>
    </source>
</evidence>
<keyword evidence="7" id="KW-0170">Cobalt</keyword>
<dbReference type="Pfam" id="PF01546">
    <property type="entry name" value="Peptidase_M20"/>
    <property type="match status" value="1"/>
</dbReference>
<accession>A0ABW2HYU2</accession>
<dbReference type="HAMAP" id="MF_01120">
    <property type="entry name" value="LysK"/>
    <property type="match status" value="1"/>
</dbReference>
<evidence type="ECO:0000313" key="9">
    <source>
        <dbReference type="Proteomes" id="UP001596548"/>
    </source>
</evidence>
<evidence type="ECO:0000256" key="6">
    <source>
        <dbReference type="ARBA" id="ARBA00023154"/>
    </source>
</evidence>
<keyword evidence="6" id="KW-0457">Lysine biosynthesis</keyword>
<sequence>MSGVPALPAAGADVATCVALLRAVVGIASPSGAEEPVAREYVRWMTELGLRAGLDHAGNAIGETGPAGAPTVVLLGHLDTVPGEVPVRWDGSLLYGRGTVDAKGPLSAMVCAAARVGPDLPVRLVVIGAVDEERESIGARAVVHAFDPAAVIVGEPSGADAVVIGYKGLIRLAVDVIRPAAHSSTVDPKAIEVAADLWQRIRQWLPVDPDRPWFTQALPTLIRLDGDGVRARLTLSCRTPVGFDHAGFLRRVTEAAGADRVTVIESTAAVLRPRTDPVARALCAAIRRSGATPRTKVKLGTADMNVVAPYWPVPTATYGPGDSSLDHTDAEHIDVNEYLRAIDVLAGALRDIASDVLNPAQELSR</sequence>
<keyword evidence="1" id="KW-0963">Cytoplasm</keyword>
<keyword evidence="4" id="KW-0378">Hydrolase</keyword>
<protein>
    <submittedName>
        <fullName evidence="8">M20/M25/M40 family metallo-hydrolase</fullName>
    </submittedName>
</protein>
<dbReference type="EMBL" id="JBHTBJ010000021">
    <property type="protein sequence ID" value="MFC7277307.1"/>
    <property type="molecule type" value="Genomic_DNA"/>
</dbReference>
<evidence type="ECO:0000256" key="1">
    <source>
        <dbReference type="ARBA" id="ARBA00022490"/>
    </source>
</evidence>
<dbReference type="Proteomes" id="UP001596548">
    <property type="component" value="Unassembled WGS sequence"/>
</dbReference>
<reference evidence="9" key="1">
    <citation type="journal article" date="2019" name="Int. J. Syst. Evol. Microbiol.">
        <title>The Global Catalogue of Microorganisms (GCM) 10K type strain sequencing project: providing services to taxonomists for standard genome sequencing and annotation.</title>
        <authorList>
            <consortium name="The Broad Institute Genomics Platform"/>
            <consortium name="The Broad Institute Genome Sequencing Center for Infectious Disease"/>
            <person name="Wu L."/>
            <person name="Ma J."/>
        </authorList>
    </citation>
    <scope>NUCLEOTIDE SEQUENCE [LARGE SCALE GENOMIC DNA]</scope>
    <source>
        <strain evidence="9">XZYJT-10</strain>
    </source>
</reference>
<dbReference type="InterPro" id="IPR010175">
    <property type="entry name" value="LysK"/>
</dbReference>
<keyword evidence="2" id="KW-0028">Amino-acid biosynthesis</keyword>
<gene>
    <name evidence="8" type="ORF">ACFQS1_25220</name>
</gene>
<evidence type="ECO:0000256" key="7">
    <source>
        <dbReference type="ARBA" id="ARBA00023285"/>
    </source>
</evidence>
<dbReference type="PANTHER" id="PTHR43808:SF28">
    <property type="entry name" value="[LYSW]-LYSINE_[LYSW]-ORNITHINE HYDROLASE"/>
    <property type="match status" value="1"/>
</dbReference>
<evidence type="ECO:0000256" key="3">
    <source>
        <dbReference type="ARBA" id="ARBA00022723"/>
    </source>
</evidence>
<proteinExistence type="inferred from homology"/>
<dbReference type="InterPro" id="IPR050072">
    <property type="entry name" value="Peptidase_M20A"/>
</dbReference>
<dbReference type="SUPFAM" id="SSF53187">
    <property type="entry name" value="Zn-dependent exopeptidases"/>
    <property type="match status" value="1"/>
</dbReference>
<organism evidence="8 9">
    <name type="scientific">Paractinoplanes rhizophilus</name>
    <dbReference type="NCBI Taxonomy" id="1416877"/>
    <lineage>
        <taxon>Bacteria</taxon>
        <taxon>Bacillati</taxon>
        <taxon>Actinomycetota</taxon>
        <taxon>Actinomycetes</taxon>
        <taxon>Micromonosporales</taxon>
        <taxon>Micromonosporaceae</taxon>
        <taxon>Paractinoplanes</taxon>
    </lineage>
</organism>
<keyword evidence="9" id="KW-1185">Reference proteome</keyword>
<evidence type="ECO:0000256" key="4">
    <source>
        <dbReference type="ARBA" id="ARBA00022801"/>
    </source>
</evidence>
<keyword evidence="3" id="KW-0479">Metal-binding</keyword>
<evidence type="ECO:0000256" key="5">
    <source>
        <dbReference type="ARBA" id="ARBA00022833"/>
    </source>
</evidence>
<dbReference type="RefSeq" id="WP_378972713.1">
    <property type="nucleotide sequence ID" value="NZ_JBHTBJ010000021.1"/>
</dbReference>
<comment type="caution">
    <text evidence="8">The sequence shown here is derived from an EMBL/GenBank/DDBJ whole genome shotgun (WGS) entry which is preliminary data.</text>
</comment>
<dbReference type="PANTHER" id="PTHR43808">
    <property type="entry name" value="ACETYLORNITHINE DEACETYLASE"/>
    <property type="match status" value="1"/>
</dbReference>
<name>A0ABW2HYU2_9ACTN</name>